<sequence>MLAPFLEGMYPKPRGRPPLGDKQRNRLTLKFPGASGGAEPKPEVDESETQLEEQFIIR</sequence>
<evidence type="ECO:0000313" key="2">
    <source>
        <dbReference type="EMBL" id="KAJ2845144.1"/>
    </source>
</evidence>
<comment type="caution">
    <text evidence="2">The sequence shown here is derived from an EMBL/GenBank/DDBJ whole genome shotgun (WGS) entry which is preliminary data.</text>
</comment>
<feature type="region of interest" description="Disordered" evidence="1">
    <location>
        <begin position="1"/>
        <end position="58"/>
    </location>
</feature>
<evidence type="ECO:0000313" key="3">
    <source>
        <dbReference type="Proteomes" id="UP001139887"/>
    </source>
</evidence>
<dbReference type="Proteomes" id="UP001139887">
    <property type="component" value="Unassembled WGS sequence"/>
</dbReference>
<name>A0A9W8LYC3_9FUNG</name>
<evidence type="ECO:0000256" key="1">
    <source>
        <dbReference type="SAM" id="MobiDB-lite"/>
    </source>
</evidence>
<keyword evidence="3" id="KW-1185">Reference proteome</keyword>
<accession>A0A9W8LYC3</accession>
<feature type="non-terminal residue" evidence="2">
    <location>
        <position position="58"/>
    </location>
</feature>
<organism evidence="2 3">
    <name type="scientific">Coemansia brasiliensis</name>
    <dbReference type="NCBI Taxonomy" id="2650707"/>
    <lineage>
        <taxon>Eukaryota</taxon>
        <taxon>Fungi</taxon>
        <taxon>Fungi incertae sedis</taxon>
        <taxon>Zoopagomycota</taxon>
        <taxon>Kickxellomycotina</taxon>
        <taxon>Kickxellomycetes</taxon>
        <taxon>Kickxellales</taxon>
        <taxon>Kickxellaceae</taxon>
        <taxon>Coemansia</taxon>
    </lineage>
</organism>
<dbReference type="EMBL" id="JANBUW010000880">
    <property type="protein sequence ID" value="KAJ2845144.1"/>
    <property type="molecule type" value="Genomic_DNA"/>
</dbReference>
<dbReference type="AlphaFoldDB" id="A0A9W8LYC3"/>
<protein>
    <submittedName>
        <fullName evidence="2">Uncharacterized protein</fullName>
    </submittedName>
</protein>
<gene>
    <name evidence="2" type="ORF">IWW36_004906</name>
</gene>
<proteinExistence type="predicted"/>
<dbReference type="OrthoDB" id="153872at2759"/>
<reference evidence="2" key="1">
    <citation type="submission" date="2022-07" db="EMBL/GenBank/DDBJ databases">
        <title>Phylogenomic reconstructions and comparative analyses of Kickxellomycotina fungi.</title>
        <authorList>
            <person name="Reynolds N.K."/>
            <person name="Stajich J.E."/>
            <person name="Barry K."/>
            <person name="Grigoriev I.V."/>
            <person name="Crous P."/>
            <person name="Smith M.E."/>
        </authorList>
    </citation>
    <scope>NUCLEOTIDE SEQUENCE</scope>
    <source>
        <strain evidence="2">NRRL 1566</strain>
    </source>
</reference>